<feature type="compositionally biased region" description="Polar residues" evidence="11">
    <location>
        <begin position="1"/>
        <end position="11"/>
    </location>
</feature>
<comment type="caution">
    <text evidence="10">Lacks conserved residue(s) required for the propagation of feature annotation.</text>
</comment>
<dbReference type="Proteomes" id="UP000053664">
    <property type="component" value="Unassembled WGS sequence"/>
</dbReference>
<dbReference type="HOGENOM" id="CLU_286690_0_0_1"/>
<feature type="region of interest" description="Disordered" evidence="11">
    <location>
        <begin position="887"/>
        <end position="952"/>
    </location>
</feature>
<evidence type="ECO:0000256" key="5">
    <source>
        <dbReference type="ARBA" id="ARBA00022692"/>
    </source>
</evidence>
<feature type="compositionally biased region" description="Basic and acidic residues" evidence="11">
    <location>
        <begin position="18"/>
        <end position="28"/>
    </location>
</feature>
<feature type="region of interest" description="Disordered" evidence="11">
    <location>
        <begin position="763"/>
        <end position="791"/>
    </location>
</feature>
<reference evidence="12 13" key="1">
    <citation type="journal article" date="2013" name="Plant Cell">
        <title>The transition from a phytopathogenic smut ancestor to an anamorphic biocontrol agent deciphered by comparative whole-genome analysis.</title>
        <authorList>
            <person name="Lefebvre F."/>
            <person name="Joly D.L."/>
            <person name="Labbe C."/>
            <person name="Teichmann B."/>
            <person name="Linning R."/>
            <person name="Belzile F."/>
            <person name="Bakkeren G."/>
            <person name="Belanger R.R."/>
        </authorList>
    </citation>
    <scope>NUCLEOTIDE SEQUENCE [LARGE SCALE GENOMIC DNA]</scope>
    <source>
        <strain evidence="12 13">PF-1</strain>
    </source>
</reference>
<evidence type="ECO:0000256" key="2">
    <source>
        <dbReference type="ARBA" id="ARBA00004651"/>
    </source>
</evidence>
<feature type="region of interest" description="Disordered" evidence="11">
    <location>
        <begin position="1052"/>
        <end position="1077"/>
    </location>
</feature>
<dbReference type="EMBL" id="KE361642">
    <property type="protein sequence ID" value="EPQ26846.1"/>
    <property type="molecule type" value="Genomic_DNA"/>
</dbReference>
<evidence type="ECO:0000256" key="1">
    <source>
        <dbReference type="ARBA" id="ARBA00002512"/>
    </source>
</evidence>
<proteinExistence type="inferred from homology"/>
<feature type="transmembrane region" description="Helical" evidence="10">
    <location>
        <begin position="61"/>
        <end position="82"/>
    </location>
</feature>
<evidence type="ECO:0000313" key="13">
    <source>
        <dbReference type="Proteomes" id="UP000053664"/>
    </source>
</evidence>
<evidence type="ECO:0000256" key="7">
    <source>
        <dbReference type="ARBA" id="ARBA00022989"/>
    </source>
</evidence>
<feature type="compositionally biased region" description="Polar residues" evidence="11">
    <location>
        <begin position="914"/>
        <end position="926"/>
    </location>
</feature>
<name>A0A061H8C3_9BASI</name>
<evidence type="ECO:0000256" key="3">
    <source>
        <dbReference type="ARBA" id="ARBA00010780"/>
    </source>
</evidence>
<feature type="compositionally biased region" description="Pro residues" evidence="11">
    <location>
        <begin position="33"/>
        <end position="43"/>
    </location>
</feature>
<feature type="region of interest" description="Disordered" evidence="11">
    <location>
        <begin position="862"/>
        <end position="881"/>
    </location>
</feature>
<feature type="region of interest" description="Disordered" evidence="11">
    <location>
        <begin position="390"/>
        <end position="410"/>
    </location>
</feature>
<feature type="transmembrane region" description="Helical" evidence="10">
    <location>
        <begin position="457"/>
        <end position="480"/>
    </location>
</feature>
<accession>A0A061H8C3</accession>
<keyword evidence="6 10" id="KW-0184">Conjugation</keyword>
<dbReference type="AlphaFoldDB" id="A0A061H8C3"/>
<dbReference type="GO" id="GO:0043332">
    <property type="term" value="C:mating projection tip"/>
    <property type="evidence" value="ECO:0007669"/>
    <property type="project" value="UniProtKB-UniRule"/>
</dbReference>
<dbReference type="OrthoDB" id="10248838at2759"/>
<dbReference type="KEGG" id="pfp:PFL1_05481"/>
<comment type="subcellular location">
    <subcellularLocation>
        <location evidence="2 10">Cell membrane</location>
        <topology evidence="2 10">Multi-pass membrane protein</topology>
    </subcellularLocation>
</comment>
<evidence type="ECO:0000256" key="11">
    <source>
        <dbReference type="SAM" id="MobiDB-lite"/>
    </source>
</evidence>
<organism evidence="12 13">
    <name type="scientific">Pseudozyma flocculosa PF-1</name>
    <dbReference type="NCBI Taxonomy" id="1277687"/>
    <lineage>
        <taxon>Eukaryota</taxon>
        <taxon>Fungi</taxon>
        <taxon>Dikarya</taxon>
        <taxon>Basidiomycota</taxon>
        <taxon>Ustilaginomycotina</taxon>
        <taxon>Ustilaginomycetes</taxon>
        <taxon>Ustilaginales</taxon>
        <taxon>Ustilaginaceae</taxon>
        <taxon>Pseudozyma</taxon>
    </lineage>
</organism>
<evidence type="ECO:0000256" key="4">
    <source>
        <dbReference type="ARBA" id="ARBA00022475"/>
    </source>
</evidence>
<feature type="region of interest" description="Disordered" evidence="11">
    <location>
        <begin position="832"/>
        <end position="855"/>
    </location>
</feature>
<dbReference type="PANTHER" id="PTHR31030">
    <property type="entry name" value="PLASMA MEMBRANE FUSION PROTEIN PRM1"/>
    <property type="match status" value="1"/>
</dbReference>
<keyword evidence="8 10" id="KW-0472">Membrane</keyword>
<evidence type="ECO:0000256" key="10">
    <source>
        <dbReference type="RuleBase" id="RU366035"/>
    </source>
</evidence>
<dbReference type="GO" id="GO:0032220">
    <property type="term" value="P:plasma membrane fusion involved in cytogamy"/>
    <property type="evidence" value="ECO:0007669"/>
    <property type="project" value="TreeGrafter"/>
</dbReference>
<keyword evidence="9" id="KW-0325">Glycoprotein</keyword>
<evidence type="ECO:0000256" key="6">
    <source>
        <dbReference type="ARBA" id="ARBA00022971"/>
    </source>
</evidence>
<evidence type="ECO:0000256" key="8">
    <source>
        <dbReference type="ARBA" id="ARBA00023136"/>
    </source>
</evidence>
<feature type="transmembrane region" description="Helical" evidence="10">
    <location>
        <begin position="667"/>
        <end position="689"/>
    </location>
</feature>
<dbReference type="PANTHER" id="PTHR31030:SF1">
    <property type="entry name" value="PLASMA MEMBRANE FUSION PROTEIN PRM1"/>
    <property type="match status" value="1"/>
</dbReference>
<evidence type="ECO:0000256" key="9">
    <source>
        <dbReference type="ARBA" id="ARBA00023180"/>
    </source>
</evidence>
<dbReference type="GeneID" id="19319571"/>
<feature type="compositionally biased region" description="Low complexity" evidence="11">
    <location>
        <begin position="401"/>
        <end position="410"/>
    </location>
</feature>
<dbReference type="InterPro" id="IPR026777">
    <property type="entry name" value="PRM1"/>
</dbReference>
<keyword evidence="5 10" id="KW-0812">Transmembrane</keyword>
<gene>
    <name evidence="12" type="ORF">PFL1_05481</name>
</gene>
<dbReference type="RefSeq" id="XP_007881208.1">
    <property type="nucleotide sequence ID" value="XM_007883017.1"/>
</dbReference>
<keyword evidence="7 10" id="KW-1133">Transmembrane helix</keyword>
<keyword evidence="4 10" id="KW-1003">Cell membrane</keyword>
<sequence>MAFPDTSQDSDTLIMHPSSDRSRSDEHGGWAGIPPPTPRPPLELPATDGNLKPWLGLRARLALSPISVALVSLLFVATRLVISAGDVDDKVDGLKRNILATCRGAEGAASTLASLPTVMAHNANQATIKAIESTVRGTGRVLMLAITAVEEVLKWLVDSYRSLFVCFIELLVRGSLAVLLSAVQLISDAVHEAAQGIRAAIQASVEGVNALLSGTISGINAIIGVFGQHVNPPSIDVPSLDALSNISLPTEIQDSLLRINSSLPSLDELRQKMDAFISGPFEQMKADVNQTITDFRFDHAALPEPPLNNVTFCHDVDTSALDDLAHDIKKLVYIGIGLVALLMVGLALLCAGSEWWSWRSMRKHVEYTKEAWEDSDRAGDSFAAPWRTDEKVAPSQALRPATATASSSATTSTTLSTERIFNLLELSKHPLLALVAFKVARFFGLKDPASRARLRWWLSWISHPAAVAALVAGLVGLLSVELQIIAARSVQGVYEGKLGNAFDGIGDDIARSVNAKMLTASTDFANKSNTAIGGAEDALNDHLFRWVNTTTTTMNDTLNEFMDDITGALNDVLGSTPLNAPLQTFIQCILGRKVAGIQTALTWMHDNAHVNFTRVDDDVLLIGGDALRRLSDPIKASMMGQDGGGDDDGVVGRLVGAYVRHLEKERVMFYIFLAIYALVLVAGTAIVFWDQIRDRASAWQRSRKPWLKAPVTPFRALSLRRTRTADSEADRAPMASGAPRCGPSGPRLNFSAISYPVLERSTRDGGTMDAPLTAQHPHDLPNLPNETASLNEKSGKLDVPTAERQRSSAASTEDPGWSWLSYLRRAARLSMTDAGSCGPPSDDIATSGEASPTMTMRSAYSQATGVTGHGSRASISTAHRRRTSRLLDEAEGGSPVSSHATGIDSAPSPLRQRFSPSPSQHTFGHRTSSVAPSASTHATHAHRQSRISEASQDIDAADTIVVSRQSDLEAGSRAPLDCQAALVASDLERRDSIASRRRQLRFTATPTQQVEAPDNSACHDYSGTSRPRIVVIVVVVHLVVFAASGPNVISGPSATAQAQDPKEFHFAAQPSPPPSAR</sequence>
<feature type="transmembrane region" description="Helical" evidence="10">
    <location>
        <begin position="331"/>
        <end position="352"/>
    </location>
</feature>
<protein>
    <recommendedName>
        <fullName evidence="10">Plasma membrane fusion protein PRM1</fullName>
    </recommendedName>
</protein>
<evidence type="ECO:0000313" key="12">
    <source>
        <dbReference type="EMBL" id="EPQ26846.1"/>
    </source>
</evidence>
<feature type="compositionally biased region" description="Low complexity" evidence="11">
    <location>
        <begin position="927"/>
        <end position="938"/>
    </location>
</feature>
<comment type="function">
    <text evidence="1 10">Involved in cell fusion during mating by stabilizing the plasma membrane fusion event.</text>
</comment>
<dbReference type="eggNOG" id="ENOG502QRP5">
    <property type="taxonomic scope" value="Eukaryota"/>
</dbReference>
<comment type="similarity">
    <text evidence="3 10">Belongs to the PRM1 family.</text>
</comment>
<feature type="region of interest" description="Disordered" evidence="11">
    <location>
        <begin position="1"/>
        <end position="45"/>
    </location>
</feature>
<feature type="region of interest" description="Disordered" evidence="11">
    <location>
        <begin position="722"/>
        <end position="745"/>
    </location>
</feature>
<dbReference type="GO" id="GO:0005886">
    <property type="term" value="C:plasma membrane"/>
    <property type="evidence" value="ECO:0007669"/>
    <property type="project" value="UniProtKB-SubCell"/>
</dbReference>